<comment type="subcellular location">
    <subcellularLocation>
        <location evidence="2">Cytoplasm</location>
        <location evidence="2">Perinuclear region</location>
    </subcellularLocation>
    <subcellularLocation>
        <location evidence="1">Nucleus</location>
    </subcellularLocation>
</comment>
<gene>
    <name evidence="16" type="primary">cry1</name>
</gene>
<evidence type="ECO:0000313" key="16">
    <source>
        <dbReference type="EMBL" id="CDW45634.1"/>
    </source>
</evidence>
<evidence type="ECO:0000256" key="4">
    <source>
        <dbReference type="ARBA" id="ARBA00021159"/>
    </source>
</evidence>
<keyword evidence="5" id="KW-0963">Cytoplasm</keyword>
<evidence type="ECO:0000256" key="14">
    <source>
        <dbReference type="PIRSR" id="PIRSR602081-2"/>
    </source>
</evidence>
<dbReference type="InterPro" id="IPR002081">
    <property type="entry name" value="Cryptochrome/DNA_photolyase_1"/>
</dbReference>
<comment type="similarity">
    <text evidence="3">Belongs to the DNA photolyase class-1 family.</text>
</comment>
<dbReference type="GO" id="GO:0003677">
    <property type="term" value="F:DNA binding"/>
    <property type="evidence" value="ECO:0007669"/>
    <property type="project" value="TreeGrafter"/>
</dbReference>
<evidence type="ECO:0000256" key="8">
    <source>
        <dbReference type="ARBA" id="ARBA00022741"/>
    </source>
</evidence>
<dbReference type="Gene3D" id="1.25.40.80">
    <property type="match status" value="1"/>
</dbReference>
<evidence type="ECO:0000259" key="15">
    <source>
        <dbReference type="Pfam" id="PF03441"/>
    </source>
</evidence>
<dbReference type="GO" id="GO:0005634">
    <property type="term" value="C:nucleus"/>
    <property type="evidence" value="ECO:0007669"/>
    <property type="project" value="UniProtKB-SubCell"/>
</dbReference>
<dbReference type="PANTHER" id="PTHR11455">
    <property type="entry name" value="CRYPTOCHROME"/>
    <property type="match status" value="1"/>
</dbReference>
<accession>A0A0K2V564</accession>
<evidence type="ECO:0000256" key="13">
    <source>
        <dbReference type="PIRSR" id="PIRSR602081-1"/>
    </source>
</evidence>
<keyword evidence="8" id="KW-0547">Nucleotide-binding</keyword>
<dbReference type="Pfam" id="PF03441">
    <property type="entry name" value="FAD_binding_7"/>
    <property type="match status" value="1"/>
</dbReference>
<organism evidence="16">
    <name type="scientific">Lepeophtheirus salmonis</name>
    <name type="common">Salmon louse</name>
    <name type="synonym">Caligus salmonis</name>
    <dbReference type="NCBI Taxonomy" id="72036"/>
    <lineage>
        <taxon>Eukaryota</taxon>
        <taxon>Metazoa</taxon>
        <taxon>Ecdysozoa</taxon>
        <taxon>Arthropoda</taxon>
        <taxon>Crustacea</taxon>
        <taxon>Multicrustacea</taxon>
        <taxon>Hexanauplia</taxon>
        <taxon>Copepoda</taxon>
        <taxon>Siphonostomatoida</taxon>
        <taxon>Caligidae</taxon>
        <taxon>Lepeophtheirus</taxon>
    </lineage>
</organism>
<keyword evidence="9 13" id="KW-0274">FAD</keyword>
<proteinExistence type="inferred from homology"/>
<evidence type="ECO:0000256" key="10">
    <source>
        <dbReference type="ARBA" id="ARBA00023108"/>
    </source>
</evidence>
<dbReference type="GO" id="GO:0032922">
    <property type="term" value="P:circadian regulation of gene expression"/>
    <property type="evidence" value="ECO:0007669"/>
    <property type="project" value="TreeGrafter"/>
</dbReference>
<sequence>MGGELKALEDLERRMTHEIDHFRKGRYLPNRRSPDILCPPKSLSPDLRFGCLSVRKFYWGIIDANWEFQKAVGLNIEINHQIVAPLLWREFFYTMAAKNQYFTEIQRNPMCIPIPWTSTTDNKQFDAFVKGKTGFPFIDAGLRQLYSQGWIHHVVRNAITCFLTRGDLWISWEEGFKLFFKYLLDADEAVCAGNWMWISNSAFEEVSKS</sequence>
<dbReference type="AlphaFoldDB" id="A0A0K2V564"/>
<evidence type="ECO:0000256" key="9">
    <source>
        <dbReference type="ARBA" id="ARBA00022827"/>
    </source>
</evidence>
<keyword evidence="12" id="KW-0539">Nucleus</keyword>
<dbReference type="InterPro" id="IPR005101">
    <property type="entry name" value="Cryptochr/Photolyase_FAD-bd"/>
</dbReference>
<dbReference type="PANTHER" id="PTHR11455:SF17">
    <property type="entry name" value="CRYPTOCHROME-1"/>
    <property type="match status" value="1"/>
</dbReference>
<feature type="binding site" evidence="13">
    <location>
        <begin position="185"/>
        <end position="187"/>
    </location>
    <ligand>
        <name>FAD</name>
        <dbReference type="ChEBI" id="CHEBI:57692"/>
    </ligand>
</feature>
<evidence type="ECO:0000256" key="7">
    <source>
        <dbReference type="ARBA" id="ARBA00022630"/>
    </source>
</evidence>
<dbReference type="GO" id="GO:0043153">
    <property type="term" value="P:entrainment of circadian clock by photoperiod"/>
    <property type="evidence" value="ECO:0007669"/>
    <property type="project" value="TreeGrafter"/>
</dbReference>
<keyword evidence="7 13" id="KW-0285">Flavoprotein</keyword>
<feature type="site" description="Electron transfer via tryptophanyl radical" evidence="14">
    <location>
        <position position="116"/>
    </location>
</feature>
<evidence type="ECO:0000256" key="3">
    <source>
        <dbReference type="ARBA" id="ARBA00005862"/>
    </source>
</evidence>
<keyword evidence="6" id="KW-0678">Repressor</keyword>
<dbReference type="EMBL" id="HACA01028273">
    <property type="protein sequence ID" value="CDW45634.1"/>
    <property type="molecule type" value="Transcribed_RNA"/>
</dbReference>
<evidence type="ECO:0000256" key="5">
    <source>
        <dbReference type="ARBA" id="ARBA00022490"/>
    </source>
</evidence>
<dbReference type="GO" id="GO:0071949">
    <property type="term" value="F:FAD binding"/>
    <property type="evidence" value="ECO:0007669"/>
    <property type="project" value="TreeGrafter"/>
</dbReference>
<evidence type="ECO:0000256" key="2">
    <source>
        <dbReference type="ARBA" id="ARBA00004556"/>
    </source>
</evidence>
<comment type="cofactor">
    <cofactor evidence="13">
        <name>FAD</name>
        <dbReference type="ChEBI" id="CHEBI:57692"/>
    </cofactor>
    <text evidence="13">Binds 1 FAD per subunit.</text>
</comment>
<dbReference type="GO" id="GO:0045892">
    <property type="term" value="P:negative regulation of DNA-templated transcription"/>
    <property type="evidence" value="ECO:0007669"/>
    <property type="project" value="TreeGrafter"/>
</dbReference>
<feature type="site" description="Electron transfer via tryptophanyl radical" evidence="14">
    <location>
        <position position="195"/>
    </location>
</feature>
<evidence type="ECO:0000256" key="6">
    <source>
        <dbReference type="ARBA" id="ARBA00022491"/>
    </source>
</evidence>
<protein>
    <recommendedName>
        <fullName evidence="4">Cryptochrome-1</fullName>
    </recommendedName>
</protein>
<evidence type="ECO:0000256" key="1">
    <source>
        <dbReference type="ARBA" id="ARBA00004123"/>
    </source>
</evidence>
<evidence type="ECO:0000256" key="11">
    <source>
        <dbReference type="ARBA" id="ARBA00023170"/>
    </source>
</evidence>
<dbReference type="GO" id="GO:0048471">
    <property type="term" value="C:perinuclear region of cytoplasm"/>
    <property type="evidence" value="ECO:0007669"/>
    <property type="project" value="UniProtKB-SubCell"/>
</dbReference>
<keyword evidence="10" id="KW-0090">Biological rhythms</keyword>
<feature type="domain" description="Cryptochrome/DNA photolyase FAD-binding" evidence="15">
    <location>
        <begin position="85"/>
        <end position="204"/>
    </location>
</feature>
<name>A0A0K2V564_LEPSM</name>
<feature type="site" description="Electron transfer via tryptophanyl radical" evidence="14">
    <location>
        <position position="172"/>
    </location>
</feature>
<dbReference type="SUPFAM" id="SSF48173">
    <property type="entry name" value="Cryptochrome/photolyase FAD-binding domain"/>
    <property type="match status" value="1"/>
</dbReference>
<dbReference type="PRINTS" id="PR00147">
    <property type="entry name" value="DNAPHOTLYASE"/>
</dbReference>
<dbReference type="Gene3D" id="1.10.579.10">
    <property type="entry name" value="DNA Cyclobutane Dipyrimidine Photolyase, subunit A, domain 3"/>
    <property type="match status" value="1"/>
</dbReference>
<reference evidence="16" key="1">
    <citation type="submission" date="2014-05" db="EMBL/GenBank/DDBJ databases">
        <authorList>
            <person name="Chronopoulou M."/>
        </authorList>
    </citation>
    <scope>NUCLEOTIDE SEQUENCE</scope>
    <source>
        <tissue evidence="16">Whole organism</tissue>
    </source>
</reference>
<evidence type="ECO:0000256" key="12">
    <source>
        <dbReference type="ARBA" id="ARBA00023242"/>
    </source>
</evidence>
<dbReference type="InterPro" id="IPR036134">
    <property type="entry name" value="Crypto/Photolyase_FAD-like_sf"/>
</dbReference>
<dbReference type="OrthoDB" id="435881at2759"/>
<keyword evidence="11" id="KW-0675">Receptor</keyword>